<evidence type="ECO:0000313" key="1">
    <source>
        <dbReference type="EMBL" id="WOG92529.1"/>
    </source>
</evidence>
<reference evidence="1" key="1">
    <citation type="journal article" date="2016" name="Nat. Genet.">
        <title>A high-quality carrot genome assembly provides new insights into carotenoid accumulation and asterid genome evolution.</title>
        <authorList>
            <person name="Iorizzo M."/>
            <person name="Ellison S."/>
            <person name="Senalik D."/>
            <person name="Zeng P."/>
            <person name="Satapoomin P."/>
            <person name="Huang J."/>
            <person name="Bowman M."/>
            <person name="Iovene M."/>
            <person name="Sanseverino W."/>
            <person name="Cavagnaro P."/>
            <person name="Yildiz M."/>
            <person name="Macko-Podgorni A."/>
            <person name="Moranska E."/>
            <person name="Grzebelus E."/>
            <person name="Grzebelus D."/>
            <person name="Ashrafi H."/>
            <person name="Zheng Z."/>
            <person name="Cheng S."/>
            <person name="Spooner D."/>
            <person name="Van Deynze A."/>
            <person name="Simon P."/>
        </authorList>
    </citation>
    <scope>NUCLEOTIDE SEQUENCE</scope>
    <source>
        <tissue evidence="1">Leaf</tissue>
    </source>
</reference>
<dbReference type="InterPro" id="IPR027417">
    <property type="entry name" value="P-loop_NTPase"/>
</dbReference>
<gene>
    <name evidence="1" type="ORF">DCAR_0311799</name>
</gene>
<sequence>MDLQERHGSIDYLRERAILTPLNENVGKINREVLGRLPGDCTVYRSSDSICKGSCNNAADDILYPPEFLNSLKYSGVPNHELIVTRCYRILIEALIITGNKSGEKTYIPGICMSPADKTMPFVLKRKQFPIAVCYAMTINKSQGQTLKNVGLYLPNPAFGHGQIYVAISRVTSPSGLRILCVNEDEKYAGYTKNVVYHEIFNDIVPNNLSEP</sequence>
<evidence type="ECO:0000313" key="2">
    <source>
        <dbReference type="Proteomes" id="UP000077755"/>
    </source>
</evidence>
<dbReference type="PANTHER" id="PTHR10492">
    <property type="match status" value="1"/>
</dbReference>
<dbReference type="PANTHER" id="PTHR10492:SF90">
    <property type="entry name" value="ATP-DEPENDENT DNA HELICASE"/>
    <property type="match status" value="1"/>
</dbReference>
<dbReference type="FunFam" id="3.40.50.300:FF:002884">
    <property type="entry name" value="ATP-dependent DNA helicase"/>
    <property type="match status" value="1"/>
</dbReference>
<dbReference type="CDD" id="cd18809">
    <property type="entry name" value="SF1_C_RecD"/>
    <property type="match status" value="1"/>
</dbReference>
<dbReference type="Gene3D" id="3.40.50.300">
    <property type="entry name" value="P-loop containing nucleotide triphosphate hydrolases"/>
    <property type="match status" value="1"/>
</dbReference>
<proteinExistence type="predicted"/>
<evidence type="ECO:0008006" key="3">
    <source>
        <dbReference type="Google" id="ProtNLM"/>
    </source>
</evidence>
<dbReference type="Proteomes" id="UP000077755">
    <property type="component" value="Chromosome 3"/>
</dbReference>
<keyword evidence="2" id="KW-1185">Reference proteome</keyword>
<name>A0AAF0WNQ3_DAUCS</name>
<accession>A0AAF0WNQ3</accession>
<dbReference type="AlphaFoldDB" id="A0AAF0WNQ3"/>
<dbReference type="EMBL" id="CP093345">
    <property type="protein sequence ID" value="WOG92529.1"/>
    <property type="molecule type" value="Genomic_DNA"/>
</dbReference>
<dbReference type="SUPFAM" id="SSF52540">
    <property type="entry name" value="P-loop containing nucleoside triphosphate hydrolases"/>
    <property type="match status" value="1"/>
</dbReference>
<organism evidence="1 2">
    <name type="scientific">Daucus carota subsp. sativus</name>
    <name type="common">Carrot</name>
    <dbReference type="NCBI Taxonomy" id="79200"/>
    <lineage>
        <taxon>Eukaryota</taxon>
        <taxon>Viridiplantae</taxon>
        <taxon>Streptophyta</taxon>
        <taxon>Embryophyta</taxon>
        <taxon>Tracheophyta</taxon>
        <taxon>Spermatophyta</taxon>
        <taxon>Magnoliopsida</taxon>
        <taxon>eudicotyledons</taxon>
        <taxon>Gunneridae</taxon>
        <taxon>Pentapetalae</taxon>
        <taxon>asterids</taxon>
        <taxon>campanulids</taxon>
        <taxon>Apiales</taxon>
        <taxon>Apiaceae</taxon>
        <taxon>Apioideae</taxon>
        <taxon>Scandiceae</taxon>
        <taxon>Daucinae</taxon>
        <taxon>Daucus</taxon>
        <taxon>Daucus sect. Daucus</taxon>
    </lineage>
</organism>
<protein>
    <recommendedName>
        <fullName evidence="3">ATP-dependent DNA helicase</fullName>
    </recommendedName>
</protein>
<reference evidence="1" key="2">
    <citation type="submission" date="2022-03" db="EMBL/GenBank/DDBJ databases">
        <title>Draft title - Genomic analysis of global carrot germplasm unveils the trajectory of domestication and the origin of high carotenoid orange carrot.</title>
        <authorList>
            <person name="Iorizzo M."/>
            <person name="Ellison S."/>
            <person name="Senalik D."/>
            <person name="Macko-Podgorni A."/>
            <person name="Grzebelus D."/>
            <person name="Bostan H."/>
            <person name="Rolling W."/>
            <person name="Curaba J."/>
            <person name="Simon P."/>
        </authorList>
    </citation>
    <scope>NUCLEOTIDE SEQUENCE</scope>
    <source>
        <tissue evidence="1">Leaf</tissue>
    </source>
</reference>